<evidence type="ECO:0000313" key="1">
    <source>
        <dbReference type="EMBL" id="CAH0024833.1"/>
    </source>
</evidence>
<protein>
    <recommendedName>
        <fullName evidence="3">Tetratricopeptide repeat protein</fullName>
    </recommendedName>
</protein>
<gene>
    <name evidence="1" type="ORF">CRHIZ90672A_00012018</name>
</gene>
<dbReference type="Proteomes" id="UP000696573">
    <property type="component" value="Unassembled WGS sequence"/>
</dbReference>
<dbReference type="EMBL" id="CABFNQ020000700">
    <property type="protein sequence ID" value="CAH0024833.1"/>
    <property type="molecule type" value="Genomic_DNA"/>
</dbReference>
<sequence length="69" mass="7731">MAEICKEYELAIELLEISQSALETIPEARNYVGRSLFQLSLMYRAASKAEEAEIRLQKAQSILGDIGVK</sequence>
<keyword evidence="2" id="KW-1185">Reference proteome</keyword>
<organism evidence="1 2">
    <name type="scientific">Clonostachys rhizophaga</name>
    <dbReference type="NCBI Taxonomy" id="160324"/>
    <lineage>
        <taxon>Eukaryota</taxon>
        <taxon>Fungi</taxon>
        <taxon>Dikarya</taxon>
        <taxon>Ascomycota</taxon>
        <taxon>Pezizomycotina</taxon>
        <taxon>Sordariomycetes</taxon>
        <taxon>Hypocreomycetidae</taxon>
        <taxon>Hypocreales</taxon>
        <taxon>Bionectriaceae</taxon>
        <taxon>Clonostachys</taxon>
    </lineage>
</organism>
<dbReference type="AlphaFoldDB" id="A0A9N9YIB9"/>
<name>A0A9N9YIB9_9HYPO</name>
<reference evidence="1" key="1">
    <citation type="submission" date="2021-10" db="EMBL/GenBank/DDBJ databases">
        <authorList>
            <person name="Piombo E."/>
        </authorList>
    </citation>
    <scope>NUCLEOTIDE SEQUENCE</scope>
</reference>
<accession>A0A9N9YIB9</accession>
<proteinExistence type="predicted"/>
<evidence type="ECO:0000313" key="2">
    <source>
        <dbReference type="Proteomes" id="UP000696573"/>
    </source>
</evidence>
<comment type="caution">
    <text evidence="1">The sequence shown here is derived from an EMBL/GenBank/DDBJ whole genome shotgun (WGS) entry which is preliminary data.</text>
</comment>
<evidence type="ECO:0008006" key="3">
    <source>
        <dbReference type="Google" id="ProtNLM"/>
    </source>
</evidence>